<dbReference type="EMBL" id="CP073078">
    <property type="protein sequence ID" value="QUD87430.1"/>
    <property type="molecule type" value="Genomic_DNA"/>
</dbReference>
<proteinExistence type="predicted"/>
<dbReference type="Proteomes" id="UP000676409">
    <property type="component" value="Chromosome"/>
</dbReference>
<reference evidence="2" key="1">
    <citation type="submission" date="2021-04" db="EMBL/GenBank/DDBJ databases">
        <title>The complete genome sequence of Caulobacter sp. S6.</title>
        <authorList>
            <person name="Tang Y."/>
            <person name="Ouyang W."/>
            <person name="Liu Q."/>
            <person name="Huang B."/>
            <person name="Guo Z."/>
            <person name="Lei P."/>
        </authorList>
    </citation>
    <scope>NUCLEOTIDE SEQUENCE</scope>
    <source>
        <strain evidence="2">S6</strain>
    </source>
</reference>
<gene>
    <name evidence="2" type="ORF">KCG34_20620</name>
</gene>
<accession>A0A975FY42</accession>
<protein>
    <submittedName>
        <fullName evidence="2">Uncharacterized protein</fullName>
    </submittedName>
</protein>
<evidence type="ECO:0000313" key="3">
    <source>
        <dbReference type="Proteomes" id="UP000676409"/>
    </source>
</evidence>
<dbReference type="KEGG" id="caul:KCG34_20620"/>
<dbReference type="RefSeq" id="WP_211937482.1">
    <property type="nucleotide sequence ID" value="NZ_CP073078.1"/>
</dbReference>
<feature type="region of interest" description="Disordered" evidence="1">
    <location>
        <begin position="1"/>
        <end position="50"/>
    </location>
</feature>
<dbReference type="AlphaFoldDB" id="A0A975FY42"/>
<evidence type="ECO:0000256" key="1">
    <source>
        <dbReference type="SAM" id="MobiDB-lite"/>
    </source>
</evidence>
<keyword evidence="3" id="KW-1185">Reference proteome</keyword>
<feature type="compositionally biased region" description="Polar residues" evidence="1">
    <location>
        <begin position="32"/>
        <end position="44"/>
    </location>
</feature>
<sequence>MSVDGTWNVTVNSPMGPQPSTLTIKAEGGALTGTQSAQGNSQPIANGKVDGNNVSWSNSITTPFPMTLEFSGAVDGDKISGSVKAGAFGSFPFSGSRA</sequence>
<evidence type="ECO:0000313" key="2">
    <source>
        <dbReference type="EMBL" id="QUD87430.1"/>
    </source>
</evidence>
<feature type="compositionally biased region" description="Polar residues" evidence="1">
    <location>
        <begin position="1"/>
        <end position="23"/>
    </location>
</feature>
<name>A0A975FY42_9CAUL</name>
<organism evidence="2 3">
    <name type="scientific">Phenylobacterium montanum</name>
    <dbReference type="NCBI Taxonomy" id="2823693"/>
    <lineage>
        <taxon>Bacteria</taxon>
        <taxon>Pseudomonadati</taxon>
        <taxon>Pseudomonadota</taxon>
        <taxon>Alphaproteobacteria</taxon>
        <taxon>Caulobacterales</taxon>
        <taxon>Caulobacteraceae</taxon>
        <taxon>Phenylobacterium</taxon>
    </lineage>
</organism>